<sequence>MAVIKNDDFFDKLNKVYIHLYILINLYYPFLWDLPFSDLYELFTLSYNTKNTIKLECNDLLKNDSTCDLRHICTSISNILLRLKEKIEEKSVSSFAKECEFLNYWIYYNIKDSLECNNIILFYERLNEIKSGSVPIGYTCDIQNLGISNVEFLTKKTLFFHAEILDWIINEYDGINNSDRVYYNQYLGEAYNFYKEIICKNDSALKKNCRQELKKFRETFNETIDFLKARNISITQENIPSNNDPLCLIKSPRNKGELSQAGSELPGPLGAIALTDQGSRDQGINGHPSEEVRPNKGGTIASSLAGSCFFLGMMYKFTPMGSWINTKVLGRNKLMDNMEKNHYELLLNGVGNREMSLNDTMYHISYNSAAN</sequence>
<dbReference type="InterPro" id="IPR008780">
    <property type="entry name" value="Plasmodium_Vir"/>
</dbReference>
<dbReference type="VEuPathDB" id="PlasmoDB:PVP01_0003780"/>
<organism evidence="1">
    <name type="scientific">Plasmodium vivax</name>
    <name type="common">malaria parasite P. vivax</name>
    <dbReference type="NCBI Taxonomy" id="5855"/>
    <lineage>
        <taxon>Eukaryota</taxon>
        <taxon>Sar</taxon>
        <taxon>Alveolata</taxon>
        <taxon>Apicomplexa</taxon>
        <taxon>Aconoidasida</taxon>
        <taxon>Haemosporida</taxon>
        <taxon>Plasmodiidae</taxon>
        <taxon>Plasmodium</taxon>
        <taxon>Plasmodium (Plasmodium)</taxon>
    </lineage>
</organism>
<dbReference type="Proteomes" id="UP000220605">
    <property type="component" value="Unassembled WGS sequence"/>
</dbReference>
<dbReference type="EMBL" id="FLZR02000009">
    <property type="protein sequence ID" value="VUZ99663.1"/>
    <property type="molecule type" value="Genomic_DNA"/>
</dbReference>
<proteinExistence type="predicted"/>
<dbReference type="OrthoDB" id="386822at2759"/>
<protein>
    <submittedName>
        <fullName evidence="1">VIR protein</fullName>
    </submittedName>
</protein>
<dbReference type="VEuPathDB" id="PlasmoDB:PVPAM_090005100"/>
<dbReference type="VEuPathDB" id="PlasmoDB:PVX_093725"/>
<reference evidence="1" key="1">
    <citation type="submission" date="2016-07" db="EMBL/GenBank/DDBJ databases">
        <authorList>
            <consortium name="Pathogen Informatics"/>
        </authorList>
    </citation>
    <scope>NUCLEOTIDE SEQUENCE</scope>
</reference>
<accession>A0A565A600</accession>
<dbReference type="Pfam" id="PF05795">
    <property type="entry name" value="Plasmodium_Vir"/>
    <property type="match status" value="1"/>
</dbReference>
<dbReference type="AlphaFoldDB" id="A0A565A600"/>
<gene>
    <name evidence="1" type="ORF">PVP01_0003780</name>
</gene>
<evidence type="ECO:0000313" key="1">
    <source>
        <dbReference type="EMBL" id="VUZ99663.1"/>
    </source>
</evidence>
<dbReference type="VEuPathDB" id="PlasmoDB:PVW1_020005200"/>
<name>A0A565A600_PLAVI</name>